<dbReference type="InterPro" id="IPR001279">
    <property type="entry name" value="Metallo-B-lactamas"/>
</dbReference>
<reference evidence="2 3" key="1">
    <citation type="submission" date="2021-01" db="EMBL/GenBank/DDBJ databases">
        <title>Genome public.</title>
        <authorList>
            <person name="Liu C."/>
            <person name="Sun Q."/>
        </authorList>
    </citation>
    <scope>NUCLEOTIDE SEQUENCE [LARGE SCALE GENOMIC DNA]</scope>
    <source>
        <strain evidence="2 3">YIM B02515</strain>
    </source>
</reference>
<feature type="domain" description="Metallo-beta-lactamase" evidence="1">
    <location>
        <begin position="11"/>
        <end position="188"/>
    </location>
</feature>
<dbReference type="Pfam" id="PF00753">
    <property type="entry name" value="Lactamase_B"/>
    <property type="match status" value="1"/>
</dbReference>
<dbReference type="InterPro" id="IPR036866">
    <property type="entry name" value="RibonucZ/Hydroxyglut_hydro"/>
</dbReference>
<organism evidence="2 3">
    <name type="scientific">Clostridium rhizosphaerae</name>
    <dbReference type="NCBI Taxonomy" id="2803861"/>
    <lineage>
        <taxon>Bacteria</taxon>
        <taxon>Bacillati</taxon>
        <taxon>Bacillota</taxon>
        <taxon>Clostridia</taxon>
        <taxon>Eubacteriales</taxon>
        <taxon>Clostridiaceae</taxon>
        <taxon>Clostridium</taxon>
    </lineage>
</organism>
<evidence type="ECO:0000313" key="3">
    <source>
        <dbReference type="Proteomes" id="UP000632377"/>
    </source>
</evidence>
<dbReference type="SMART" id="SM00849">
    <property type="entry name" value="Lactamase_B"/>
    <property type="match status" value="1"/>
</dbReference>
<accession>A0ABS1T5U6</accession>
<dbReference type="PANTHER" id="PTHR47619">
    <property type="entry name" value="METALLO-HYDROLASE YYCJ-RELATED"/>
    <property type="match status" value="1"/>
</dbReference>
<comment type="caution">
    <text evidence="2">The sequence shown here is derived from an EMBL/GenBank/DDBJ whole genome shotgun (WGS) entry which is preliminary data.</text>
</comment>
<protein>
    <submittedName>
        <fullName evidence="2">MBL fold metallo-hydrolase</fullName>
    </submittedName>
</protein>
<dbReference type="InterPro" id="IPR052533">
    <property type="entry name" value="WalJ/YycJ-like"/>
</dbReference>
<dbReference type="SUPFAM" id="SSF56281">
    <property type="entry name" value="Metallo-hydrolase/oxidoreductase"/>
    <property type="match status" value="1"/>
</dbReference>
<evidence type="ECO:0000259" key="1">
    <source>
        <dbReference type="SMART" id="SM00849"/>
    </source>
</evidence>
<sequence>MIFCSLYSGSSGNSMFVSSGNANILIDAGMAGKNIEKALSDIGQNPAELDGIFVTHEHSDHVKGVGVLSRKYNVPVYTNELTWKAMQNIVGNIKEHNIRLIDEGTVTIKDLDILSYKIPHDAAAPQGYAIYNGNKKISIATDLGHYSEEVRKNIEDADVVLLESNHDVEMLKFGPYPYTLKRRVLSDVGHLSNEDCGRAIANLVDGTRRKRVILGHLSETNNYPELAYQTVVNILRESKIDLTKDIGLTVARRDMPSNYVEF</sequence>
<name>A0ABS1T5U6_9CLOT</name>
<dbReference type="PANTHER" id="PTHR47619:SF1">
    <property type="entry name" value="EXODEOXYRIBONUCLEASE WALJ"/>
    <property type="match status" value="1"/>
</dbReference>
<evidence type="ECO:0000313" key="2">
    <source>
        <dbReference type="EMBL" id="MBL4934713.1"/>
    </source>
</evidence>
<proteinExistence type="predicted"/>
<dbReference type="Gene3D" id="3.60.15.10">
    <property type="entry name" value="Ribonuclease Z/Hydroxyacylglutathione hydrolase-like"/>
    <property type="match status" value="1"/>
</dbReference>
<keyword evidence="3" id="KW-1185">Reference proteome</keyword>
<dbReference type="Proteomes" id="UP000632377">
    <property type="component" value="Unassembled WGS sequence"/>
</dbReference>
<dbReference type="EMBL" id="JAESWC010000001">
    <property type="protein sequence ID" value="MBL4934713.1"/>
    <property type="molecule type" value="Genomic_DNA"/>
</dbReference>
<gene>
    <name evidence="2" type="ORF">JK636_02955</name>
</gene>
<dbReference type="RefSeq" id="WP_202747336.1">
    <property type="nucleotide sequence ID" value="NZ_JAESWC010000001.1"/>
</dbReference>